<evidence type="ECO:0000313" key="4">
    <source>
        <dbReference type="Proteomes" id="UP001290462"/>
    </source>
</evidence>
<accession>A0AAW9JYV0</accession>
<sequence length="136" mass="15191">MKKIVLAFDGSTHALNAVNEAEKLMQGFPDSSVTILEVLDIAKAKDQVLDLSEDYEERKAVRIEEVKQQLIGLLDIFEITILIGDPASEIIQHVKKNDYDLLIMGSRGLNLLQEFVMGSVSHKVLKYVSIPVLIVK</sequence>
<organism evidence="3 4">
    <name type="scientific">Carnobacterium maltaromaticum</name>
    <name type="common">Carnobacterium piscicola</name>
    <dbReference type="NCBI Taxonomy" id="2751"/>
    <lineage>
        <taxon>Bacteria</taxon>
        <taxon>Bacillati</taxon>
        <taxon>Bacillota</taxon>
        <taxon>Bacilli</taxon>
        <taxon>Lactobacillales</taxon>
        <taxon>Carnobacteriaceae</taxon>
        <taxon>Carnobacterium</taxon>
    </lineage>
</organism>
<dbReference type="PANTHER" id="PTHR46268">
    <property type="entry name" value="STRESS RESPONSE PROTEIN NHAX"/>
    <property type="match status" value="1"/>
</dbReference>
<protein>
    <submittedName>
        <fullName evidence="3">Universal stress protein</fullName>
    </submittedName>
</protein>
<dbReference type="InterPro" id="IPR014729">
    <property type="entry name" value="Rossmann-like_a/b/a_fold"/>
</dbReference>
<feature type="domain" description="UspA" evidence="2">
    <location>
        <begin position="1"/>
        <end position="136"/>
    </location>
</feature>
<comment type="similarity">
    <text evidence="1">Belongs to the universal stress protein A family.</text>
</comment>
<dbReference type="InterPro" id="IPR006015">
    <property type="entry name" value="Universal_stress_UspA"/>
</dbReference>
<dbReference type="EMBL" id="JAVBVO010000003">
    <property type="protein sequence ID" value="MDZ5757876.1"/>
    <property type="molecule type" value="Genomic_DNA"/>
</dbReference>
<dbReference type="AlphaFoldDB" id="A0AAW9JYV0"/>
<dbReference type="Pfam" id="PF00582">
    <property type="entry name" value="Usp"/>
    <property type="match status" value="1"/>
</dbReference>
<dbReference type="PANTHER" id="PTHR46268:SF6">
    <property type="entry name" value="UNIVERSAL STRESS PROTEIN UP12"/>
    <property type="match status" value="1"/>
</dbReference>
<dbReference type="InterPro" id="IPR006016">
    <property type="entry name" value="UspA"/>
</dbReference>
<dbReference type="Proteomes" id="UP001290462">
    <property type="component" value="Unassembled WGS sequence"/>
</dbReference>
<proteinExistence type="inferred from homology"/>
<reference evidence="3" key="1">
    <citation type="submission" date="2023-08" db="EMBL/GenBank/DDBJ databases">
        <title>Genomic characterization of piscicolin 126 produced by Carnobacterium maltaromaticum CM22 strain isolated from salmon (Salmo salar).</title>
        <authorList>
            <person name="Gonzalez-Gragera E."/>
            <person name="Garcia-Lopez J.D."/>
            <person name="Teso-Perez C."/>
            <person name="Gimenez-Hernandez I."/>
            <person name="Peralta-Sanchez J.M."/>
            <person name="Valdivia E."/>
            <person name="Montalban-Lopez M."/>
            <person name="Martin-Platero A.M."/>
            <person name="Banos A."/>
            <person name="Martinez-Bueno M."/>
        </authorList>
    </citation>
    <scope>NUCLEOTIDE SEQUENCE</scope>
    <source>
        <strain evidence="3">CM22</strain>
    </source>
</reference>
<dbReference type="CDD" id="cd00293">
    <property type="entry name" value="USP-like"/>
    <property type="match status" value="1"/>
</dbReference>
<evidence type="ECO:0000256" key="1">
    <source>
        <dbReference type="ARBA" id="ARBA00008791"/>
    </source>
</evidence>
<dbReference type="RefSeq" id="WP_317912088.1">
    <property type="nucleotide sequence ID" value="NZ_JAVBVO010000003.1"/>
</dbReference>
<dbReference type="Gene3D" id="3.40.50.620">
    <property type="entry name" value="HUPs"/>
    <property type="match status" value="1"/>
</dbReference>
<evidence type="ECO:0000313" key="3">
    <source>
        <dbReference type="EMBL" id="MDZ5757876.1"/>
    </source>
</evidence>
<comment type="caution">
    <text evidence="3">The sequence shown here is derived from an EMBL/GenBank/DDBJ whole genome shotgun (WGS) entry which is preliminary data.</text>
</comment>
<gene>
    <name evidence="3" type="ORF">RAK27_04320</name>
</gene>
<dbReference type="PRINTS" id="PR01438">
    <property type="entry name" value="UNVRSLSTRESS"/>
</dbReference>
<evidence type="ECO:0000259" key="2">
    <source>
        <dbReference type="Pfam" id="PF00582"/>
    </source>
</evidence>
<dbReference type="SUPFAM" id="SSF52402">
    <property type="entry name" value="Adenine nucleotide alpha hydrolases-like"/>
    <property type="match status" value="1"/>
</dbReference>
<name>A0AAW9JYV0_CARML</name>